<dbReference type="Gene3D" id="2.30.30.40">
    <property type="entry name" value="SH3 Domains"/>
    <property type="match status" value="1"/>
</dbReference>
<evidence type="ECO:0000313" key="4">
    <source>
        <dbReference type="EMBL" id="MBJ7315917.1"/>
    </source>
</evidence>
<dbReference type="PROSITE" id="PS51781">
    <property type="entry name" value="SH3B"/>
    <property type="match status" value="1"/>
</dbReference>
<evidence type="ECO:0000313" key="6">
    <source>
        <dbReference type="Proteomes" id="UP000655994"/>
    </source>
</evidence>
<dbReference type="EMBL" id="JAEMOS010000015">
    <property type="protein sequence ID" value="MBJ7266466.1"/>
    <property type="molecule type" value="Genomic_DNA"/>
</dbReference>
<sequence length="110" mass="12433">MLKFQFLIILALIFAFPCQAALQESSIDEKMEAGNYTIKVNNTRVRLEPSYKGKITNTLHKGTKVYVYEFKSGWARVSKWYSGSIEGVVGDQMTGLVARWVPARLVVNTN</sequence>
<evidence type="ECO:0000259" key="2">
    <source>
        <dbReference type="PROSITE" id="PS51781"/>
    </source>
</evidence>
<evidence type="ECO:0000313" key="3">
    <source>
        <dbReference type="EMBL" id="MBJ7266466.1"/>
    </source>
</evidence>
<keyword evidence="6" id="KW-1185">Reference proteome</keyword>
<comment type="caution">
    <text evidence="4">The sequence shown here is derived from an EMBL/GenBank/DDBJ whole genome shotgun (WGS) entry which is preliminary data.</text>
</comment>
<evidence type="ECO:0000256" key="1">
    <source>
        <dbReference type="SAM" id="SignalP"/>
    </source>
</evidence>
<evidence type="ECO:0000313" key="5">
    <source>
        <dbReference type="Proteomes" id="UP000621390"/>
    </source>
</evidence>
<protein>
    <submittedName>
        <fullName evidence="4">SH3 domain-containing protein</fullName>
    </submittedName>
</protein>
<dbReference type="SMART" id="SM00287">
    <property type="entry name" value="SH3b"/>
    <property type="match status" value="1"/>
</dbReference>
<keyword evidence="1" id="KW-0732">Signal</keyword>
<dbReference type="EMBL" id="JAEMOP010000002">
    <property type="protein sequence ID" value="MBJ7315917.1"/>
    <property type="molecule type" value="Genomic_DNA"/>
</dbReference>
<name>A0A8I1KHF1_9GAMM</name>
<dbReference type="RefSeq" id="WP_199494137.1">
    <property type="nucleotide sequence ID" value="NZ_JAEMOO010000020.1"/>
</dbReference>
<dbReference type="AlphaFoldDB" id="A0A8I1KHF1"/>
<dbReference type="InterPro" id="IPR003646">
    <property type="entry name" value="SH3-like_bac-type"/>
</dbReference>
<dbReference type="Proteomes" id="UP000621390">
    <property type="component" value="Unassembled WGS sequence"/>
</dbReference>
<dbReference type="Proteomes" id="UP000655994">
    <property type="component" value="Unassembled WGS sequence"/>
</dbReference>
<organism evidence="4 5">
    <name type="scientific">Idiomarina abyssalis</name>
    <dbReference type="NCBI Taxonomy" id="86102"/>
    <lineage>
        <taxon>Bacteria</taxon>
        <taxon>Pseudomonadati</taxon>
        <taxon>Pseudomonadota</taxon>
        <taxon>Gammaproteobacteria</taxon>
        <taxon>Alteromonadales</taxon>
        <taxon>Idiomarinaceae</taxon>
        <taxon>Idiomarina</taxon>
    </lineage>
</organism>
<feature type="signal peptide" evidence="1">
    <location>
        <begin position="1"/>
        <end position="20"/>
    </location>
</feature>
<feature type="chain" id="PRO_5034980961" evidence="1">
    <location>
        <begin position="21"/>
        <end position="110"/>
    </location>
</feature>
<feature type="domain" description="SH3b" evidence="2">
    <location>
        <begin position="33"/>
        <end position="97"/>
    </location>
</feature>
<accession>A0A8I1KHF1</accession>
<gene>
    <name evidence="3" type="ORF">JHC10_05840</name>
    <name evidence="4" type="ORF">JHC11_07905</name>
</gene>
<reference evidence="4 6" key="1">
    <citation type="submission" date="2020-09" db="EMBL/GenBank/DDBJ databases">
        <title>Draft Genomes of Bacterial Isolates from North Pond Shallow Sediments.</title>
        <authorList>
            <person name="Kiel Reese B."/>
            <person name="Mullis M."/>
            <person name="Weisend R.E."/>
        </authorList>
    </citation>
    <scope>NUCLEOTIDE SEQUENCE</scope>
    <source>
        <strain evidence="4">KJE-2</strain>
        <strain evidence="3 6">KJE-3</strain>
    </source>
</reference>
<proteinExistence type="predicted"/>